<organism evidence="1 2">
    <name type="scientific">Aneurinibacillus aneurinilyticus</name>
    <name type="common">Bacillus aneurinolyticus</name>
    <dbReference type="NCBI Taxonomy" id="1391"/>
    <lineage>
        <taxon>Bacteria</taxon>
        <taxon>Bacillati</taxon>
        <taxon>Bacillota</taxon>
        <taxon>Bacilli</taxon>
        <taxon>Bacillales</taxon>
        <taxon>Paenibacillaceae</taxon>
        <taxon>Aneurinibacillus group</taxon>
        <taxon>Aneurinibacillus</taxon>
    </lineage>
</organism>
<protein>
    <submittedName>
        <fullName evidence="1">Uncharacterized protein</fullName>
    </submittedName>
</protein>
<reference evidence="1 2" key="1">
    <citation type="submission" date="2020-04" db="EMBL/GenBank/DDBJ databases">
        <authorList>
            <person name="Hitch T.C.A."/>
            <person name="Wylensek D."/>
            <person name="Clavel T."/>
        </authorList>
    </citation>
    <scope>NUCLEOTIDE SEQUENCE [LARGE SCALE GENOMIC DNA]</scope>
    <source>
        <strain evidence="1 2">WB01_D5_05</strain>
    </source>
</reference>
<sequence>MEAIKNKSLGDYIVDRTESLDDKYIKEYFIDNNDGKISRLLDSEQYILEGSRGIGKTMLMKAAQIRARENFGQDSILTVWISFEESLRIERIKIIDSSIDPFLQWTMGKTLYELLKKLVDIKPECSDKLSERLSKIFNSSSLQSTTSSFDYYQKLLQDYILLLEKGDIDNNSALSTKSPSNELAKILDNPVSFKNFLISLIDNFSLSKIVLLFDEAAHVFSHSQQEKFFTLFKSLRHPTIACKAAVYPGITNYGKYFEKGEDAKELRINWMPNNPEDTNYIKNILKVRLQAYDKAYWNKLTINKEIIDTICICSNGNPRFSFHIIDELENSNAFKKTSITNQMVINSIRSVFDNKWKEFGTLQNRLIKYKSFIREAEMFIKDTIIPNLREWNNRRRESNKKLSTGFYIETGAYDEIPQIFDILAYHNIININYSKKSIGHGNYGYYVNLNPSIVFSDAIIRNTDEMRNISIAIENNQAYYKKTSQIQDLINKVRVDNEYLCSNEKCNFTTEKSYKFCPECGSPINLEEPQSLYKILRSHSIDNLKLGPRIIERLKAKFCSIGQIYDADIEELRMPYIQDVRIEKIKTAAIEYMAG</sequence>
<dbReference type="InterPro" id="IPR027417">
    <property type="entry name" value="P-loop_NTPase"/>
</dbReference>
<dbReference type="InterPro" id="IPR056955">
    <property type="entry name" value="ORC-CDC6-like"/>
</dbReference>
<dbReference type="RefSeq" id="WP_168975271.1">
    <property type="nucleotide sequence ID" value="NZ_JABAGO010000019.1"/>
</dbReference>
<proteinExistence type="predicted"/>
<comment type="caution">
    <text evidence="1">The sequence shown here is derived from an EMBL/GenBank/DDBJ whole genome shotgun (WGS) entry which is preliminary data.</text>
</comment>
<accession>A0A848CN98</accession>
<dbReference type="SUPFAM" id="SSF52540">
    <property type="entry name" value="P-loop containing nucleoside triphosphate hydrolases"/>
    <property type="match status" value="1"/>
</dbReference>
<dbReference type="AlphaFoldDB" id="A0A848CN98"/>
<dbReference type="EMBL" id="JABAGO010000019">
    <property type="protein sequence ID" value="NME98834.1"/>
    <property type="molecule type" value="Genomic_DNA"/>
</dbReference>
<dbReference type="Pfam" id="PF24389">
    <property type="entry name" value="ORC-CDC6-like"/>
    <property type="match status" value="1"/>
</dbReference>
<name>A0A848CN98_ANEAE</name>
<evidence type="ECO:0000313" key="2">
    <source>
        <dbReference type="Proteomes" id="UP000561326"/>
    </source>
</evidence>
<evidence type="ECO:0000313" key="1">
    <source>
        <dbReference type="EMBL" id="NME98834.1"/>
    </source>
</evidence>
<gene>
    <name evidence="1" type="ORF">HF838_11235</name>
</gene>
<dbReference type="Proteomes" id="UP000561326">
    <property type="component" value="Unassembled WGS sequence"/>
</dbReference>